<dbReference type="PANTHER" id="PTHR35004:SF7">
    <property type="entry name" value="INTEGRASE PROTEIN"/>
    <property type="match status" value="1"/>
</dbReference>
<proteinExistence type="predicted"/>
<gene>
    <name evidence="2" type="ORF">DESPIGER_0150</name>
</gene>
<dbReference type="RefSeq" id="WP_072331765.1">
    <property type="nucleotide sequence ID" value="NZ_LT630450.1"/>
</dbReference>
<dbReference type="KEGG" id="dpg:DESPIGER_0150"/>
<dbReference type="PROSITE" id="PS50994">
    <property type="entry name" value="INTEGRASE"/>
    <property type="match status" value="1"/>
</dbReference>
<evidence type="ECO:0000259" key="1">
    <source>
        <dbReference type="PROSITE" id="PS50994"/>
    </source>
</evidence>
<dbReference type="InterPro" id="IPR036397">
    <property type="entry name" value="RNaseH_sf"/>
</dbReference>
<sequence>MALTPAQQDFLHETAKELAAAPAVGGERGRIMERAAATLGKSKKSVYALLKKHTGWSSGRKTRADKGETCVDRELALAVGGLSHLSERQTGKRITSIKAARERLAANGLGIVNPETGEVIMPSASTLSRAMRRYACHPDQLGAARPATELRSLHPNHTWEIDASVCVLYRLKGGGVRLLDEKIYNKDKPGKLVEIAGQRVVRYIVADHFSDAFYLRYEQAKGEDAQGVIRTLVEAISDRGERDPLHGVPVQLLMDKGSGNLSSLVRDFLDNLGVIPLTHEAGNPRAKGTVECLQNLVEKGFESRLRFMETPSIEELQRQADAWRRHFNAHAVLTRAGRPRNNLWIGITDGQLKTVDRSVLEAIAHWQDVRRKIDGKFRISVDTRACGVHEYDLRELGYHGLCVGDSVVVRLNPFRAPAITVIKELPSGEELRFEVRPIEKDAAGRDITAPVIGENFRRAPDTPAETALKEIKMRAYGTDSLEEAEKAHKARNRVPYAGLDIMADVKEAPQYLRRKGEALPVDTPQAAPIPLSHAQAAQRLKALCGEVWSADPAACMALVRKRFPVQVPEGALEELAGAIQERFAPRPATVIRFEGGRACAN</sequence>
<dbReference type="InterPro" id="IPR012337">
    <property type="entry name" value="RNaseH-like_sf"/>
</dbReference>
<dbReference type="PANTHER" id="PTHR35004">
    <property type="entry name" value="TRANSPOSASE RV3428C-RELATED"/>
    <property type="match status" value="1"/>
</dbReference>
<organism evidence="2 3">
    <name type="scientific">Desulfovibrio piger</name>
    <dbReference type="NCBI Taxonomy" id="901"/>
    <lineage>
        <taxon>Bacteria</taxon>
        <taxon>Pseudomonadati</taxon>
        <taxon>Thermodesulfobacteriota</taxon>
        <taxon>Desulfovibrionia</taxon>
        <taxon>Desulfovibrionales</taxon>
        <taxon>Desulfovibrionaceae</taxon>
        <taxon>Desulfovibrio</taxon>
    </lineage>
</organism>
<protein>
    <submittedName>
        <fullName evidence="2">Phage transposase</fullName>
    </submittedName>
</protein>
<evidence type="ECO:0000313" key="2">
    <source>
        <dbReference type="EMBL" id="SFV72052.1"/>
    </source>
</evidence>
<evidence type="ECO:0000313" key="3">
    <source>
        <dbReference type="Proteomes" id="UP000186323"/>
    </source>
</evidence>
<dbReference type="Proteomes" id="UP000186323">
    <property type="component" value="Chromosome I"/>
</dbReference>
<dbReference type="GO" id="GO:0015074">
    <property type="term" value="P:DNA integration"/>
    <property type="evidence" value="ECO:0007669"/>
    <property type="project" value="InterPro"/>
</dbReference>
<dbReference type="OrthoDB" id="371334at2"/>
<dbReference type="GO" id="GO:0003676">
    <property type="term" value="F:nucleic acid binding"/>
    <property type="evidence" value="ECO:0007669"/>
    <property type="project" value="InterPro"/>
</dbReference>
<accession>A0A1K1LBG5</accession>
<reference evidence="3" key="1">
    <citation type="submission" date="2016-10" db="EMBL/GenBank/DDBJ databases">
        <authorList>
            <person name="Wegmann U."/>
        </authorList>
    </citation>
    <scope>NUCLEOTIDE SEQUENCE [LARGE SCALE GENOMIC DNA]</scope>
</reference>
<dbReference type="Gene3D" id="3.30.420.10">
    <property type="entry name" value="Ribonuclease H-like superfamily/Ribonuclease H"/>
    <property type="match status" value="1"/>
</dbReference>
<keyword evidence="3" id="KW-1185">Reference proteome</keyword>
<dbReference type="SUPFAM" id="SSF53098">
    <property type="entry name" value="Ribonuclease H-like"/>
    <property type="match status" value="1"/>
</dbReference>
<dbReference type="EMBL" id="LT630450">
    <property type="protein sequence ID" value="SFV72052.1"/>
    <property type="molecule type" value="Genomic_DNA"/>
</dbReference>
<feature type="domain" description="Integrase catalytic" evidence="1">
    <location>
        <begin position="151"/>
        <end position="348"/>
    </location>
</feature>
<dbReference type="AlphaFoldDB" id="A0A1K1LBG5"/>
<name>A0A1K1LBG5_9BACT</name>
<dbReference type="InterPro" id="IPR001584">
    <property type="entry name" value="Integrase_cat-core"/>
</dbReference>